<dbReference type="AlphaFoldDB" id="A0A0A1VV15"/>
<sequence>MVLIYQKSSGLSGYSEKTLLIGSLLPDDAIIFPQGDRRQKC</sequence>
<evidence type="ECO:0000313" key="2">
    <source>
        <dbReference type="Proteomes" id="UP000030321"/>
    </source>
</evidence>
<comment type="caution">
    <text evidence="1">The sequence shown here is derived from an EMBL/GenBank/DDBJ whole genome shotgun (WGS) entry which is preliminary data.</text>
</comment>
<reference evidence="2" key="1">
    <citation type="journal article" date="2015" name="Genome">
        <title>Whole Genome Sequence of the Non-Microcystin-Producing Microcystis aeruginosa Strain NIES-44.</title>
        <authorList>
            <person name="Okano K."/>
            <person name="Miyata N."/>
            <person name="Ozaki Y."/>
        </authorList>
    </citation>
    <scope>NUCLEOTIDE SEQUENCE [LARGE SCALE GENOMIC DNA]</scope>
    <source>
        <strain evidence="2">NIES-44</strain>
    </source>
</reference>
<dbReference type="EMBL" id="BBPA01000039">
    <property type="protein sequence ID" value="GAL93399.1"/>
    <property type="molecule type" value="Genomic_DNA"/>
</dbReference>
<organism evidence="1 2">
    <name type="scientific">Microcystis aeruginosa NIES-44</name>
    <dbReference type="NCBI Taxonomy" id="449439"/>
    <lineage>
        <taxon>Bacteria</taxon>
        <taxon>Bacillati</taxon>
        <taxon>Cyanobacteriota</taxon>
        <taxon>Cyanophyceae</taxon>
        <taxon>Oscillatoriophycideae</taxon>
        <taxon>Chroococcales</taxon>
        <taxon>Microcystaceae</taxon>
        <taxon>Microcystis</taxon>
    </lineage>
</organism>
<protein>
    <submittedName>
        <fullName evidence="1">Uncharacterized protein</fullName>
    </submittedName>
</protein>
<proteinExistence type="predicted"/>
<evidence type="ECO:0000313" key="1">
    <source>
        <dbReference type="EMBL" id="GAL93399.1"/>
    </source>
</evidence>
<dbReference type="Proteomes" id="UP000030321">
    <property type="component" value="Unassembled WGS sequence"/>
</dbReference>
<name>A0A0A1VV15_MICAE</name>
<accession>A0A0A1VV15</accession>
<gene>
    <name evidence="1" type="ORF">N44_02086</name>
</gene>